<organism evidence="3">
    <name type="scientific">uncultured Poseidoniia archaeon</name>
    <dbReference type="NCBI Taxonomy" id="1697135"/>
    <lineage>
        <taxon>Archaea</taxon>
        <taxon>Methanobacteriati</taxon>
        <taxon>Thermoplasmatota</taxon>
        <taxon>Candidatus Poseidoniia</taxon>
        <taxon>environmental samples</taxon>
    </lineage>
</organism>
<keyword evidence="2" id="KW-0812">Transmembrane</keyword>
<keyword evidence="2" id="KW-0472">Membrane</keyword>
<feature type="transmembrane region" description="Helical" evidence="2">
    <location>
        <begin position="7"/>
        <end position="28"/>
    </location>
</feature>
<reference evidence="3" key="2">
    <citation type="journal article" date="2015" name="ISME J.">
        <title>A new class of marine Euryarchaeota group II from the Mediterranean deep chlorophyll maximum.</title>
        <authorList>
            <person name="Martin-Cuadrado A.B."/>
            <person name="Garcia-Heredia I."/>
            <person name="Molto A.G."/>
            <person name="Lopez-Ubeda R."/>
            <person name="Kimes N."/>
            <person name="Lopez-Garcia P."/>
            <person name="Moreira D."/>
            <person name="Rodriguez-Valera F."/>
        </authorList>
    </citation>
    <scope>NUCLEOTIDE SEQUENCE</scope>
</reference>
<feature type="region of interest" description="Disordered" evidence="1">
    <location>
        <begin position="599"/>
        <end position="621"/>
    </location>
</feature>
<name>A0A1B1TF95_9ARCH</name>
<dbReference type="EMBL" id="KP211913">
    <property type="protein sequence ID" value="ANV80951.1"/>
    <property type="molecule type" value="Genomic_DNA"/>
</dbReference>
<evidence type="ECO:0000313" key="3">
    <source>
        <dbReference type="EMBL" id="ANV80951.1"/>
    </source>
</evidence>
<sequence length="646" mass="69800">MAGNRFAVHSTAIGLIILMIMMTLTPLAEEYNLDEKEILEASGRQLDDIDCSGYTFEDLFDYNYASFDIGIGDDWATSSMSATAYVNGSNSATVRENLDGLFDGAPGGNNSWISTDEREAVREIGPKCIVDMDTRLGIREGIAHRGGVDWNDFEFVEEGIALDEVDLVPASHSEERNCQNLLASSNCTEVPVSVTDDLQIILFVANGESNNMRFDQLPNQGDSNFTLALNVTNMTNANLMLTFPVLQGLRIANFSMRDDGVEINSFEPEEIYLPDGRLRISQQVDYDKSLWPTGRNLFIDFTTAAPESNDIPEWTGAAPSDNTIIPIMNGGEYSAVSGEEISTWASDTNGWNLECTFADMGWSSRQNQDGDLLVTSPSGTSTTTAECSIKDPFGAQNNDTLTFTFGQPFTATGEITDGENIDFTVTPTGLVSELSVAAHAHQMQIMGTMRSVSLTNAPMTISLPMDGLRPGSVMVMGNAQNSNMLNFEFMLDFGLEKVSLPPVLEIKVNFEGKNATWDASGLKFTLKGEVIDPDGEAVSLSLTLCGSQASDFTKVGKNWEIDVSIATCVQQGITEYDVSISATDESGVVSTLSVTVKDPYATDDTSSETNNGDNEDSESSGLPGVSFMATLAVTLLGAAFASRKKE</sequence>
<feature type="compositionally biased region" description="Polar residues" evidence="1">
    <location>
        <begin position="603"/>
        <end position="612"/>
    </location>
</feature>
<proteinExistence type="predicted"/>
<accession>A0A1B1TF95</accession>
<reference evidence="3" key="1">
    <citation type="submission" date="2014-11" db="EMBL/GenBank/DDBJ databases">
        <authorList>
            <person name="Zhu J."/>
            <person name="Qi W."/>
            <person name="Song R."/>
        </authorList>
    </citation>
    <scope>NUCLEOTIDE SEQUENCE</scope>
</reference>
<evidence type="ECO:0000256" key="2">
    <source>
        <dbReference type="SAM" id="Phobius"/>
    </source>
</evidence>
<evidence type="ECO:0000256" key="1">
    <source>
        <dbReference type="SAM" id="MobiDB-lite"/>
    </source>
</evidence>
<dbReference type="AlphaFoldDB" id="A0A1B1TF95"/>
<keyword evidence="2" id="KW-1133">Transmembrane helix</keyword>
<protein>
    <submittedName>
        <fullName evidence="3">Uncharacterized protein</fullName>
    </submittedName>
</protein>